<sequence length="74" mass="8525">MLSLGKNRSRLGRWLDDRGIKQEWLVSKSRIGRTTISNACANEHYMPSGSTIQKMMKALKEIDPTVQSNQFWDI</sequence>
<dbReference type="SUPFAM" id="SSF47413">
    <property type="entry name" value="lambda repressor-like DNA-binding domains"/>
    <property type="match status" value="1"/>
</dbReference>
<reference evidence="1 2" key="1">
    <citation type="submission" date="2019-03" db="EMBL/GenBank/DDBJ databases">
        <title>This is whole genome sequence of Paenibacillus sp MS74 strain.</title>
        <authorList>
            <person name="Trinh H.N."/>
        </authorList>
    </citation>
    <scope>NUCLEOTIDE SEQUENCE [LARGE SCALE GENOMIC DNA]</scope>
    <source>
        <strain evidence="1 2">MS74</strain>
    </source>
</reference>
<evidence type="ECO:0000313" key="2">
    <source>
        <dbReference type="Proteomes" id="UP000295636"/>
    </source>
</evidence>
<dbReference type="Gene3D" id="1.10.260.40">
    <property type="entry name" value="lambda repressor-like DNA-binding domains"/>
    <property type="match status" value="1"/>
</dbReference>
<organism evidence="1 2">
    <name type="scientific">Paenibacillus piri</name>
    <dbReference type="NCBI Taxonomy" id="2547395"/>
    <lineage>
        <taxon>Bacteria</taxon>
        <taxon>Bacillati</taxon>
        <taxon>Bacillota</taxon>
        <taxon>Bacilli</taxon>
        <taxon>Bacillales</taxon>
        <taxon>Paenibacillaceae</taxon>
        <taxon>Paenibacillus</taxon>
    </lineage>
</organism>
<dbReference type="RefSeq" id="WP_133234064.1">
    <property type="nucleotide sequence ID" value="NZ_SMRT01000016.1"/>
</dbReference>
<dbReference type="AlphaFoldDB" id="A0A4R5KEC4"/>
<proteinExistence type="predicted"/>
<name>A0A4R5KEC4_9BACL</name>
<comment type="caution">
    <text evidence="1">The sequence shown here is derived from an EMBL/GenBank/DDBJ whole genome shotgun (WGS) entry which is preliminary data.</text>
</comment>
<gene>
    <name evidence="1" type="ORF">E1757_27000</name>
</gene>
<evidence type="ECO:0000313" key="1">
    <source>
        <dbReference type="EMBL" id="TDF93576.1"/>
    </source>
</evidence>
<dbReference type="EMBL" id="SMRT01000016">
    <property type="protein sequence ID" value="TDF93576.1"/>
    <property type="molecule type" value="Genomic_DNA"/>
</dbReference>
<keyword evidence="2" id="KW-1185">Reference proteome</keyword>
<accession>A0A4R5KEC4</accession>
<protein>
    <submittedName>
        <fullName evidence="1">XRE family transcriptional regulator</fullName>
    </submittedName>
</protein>
<dbReference type="GO" id="GO:0003677">
    <property type="term" value="F:DNA binding"/>
    <property type="evidence" value="ECO:0007669"/>
    <property type="project" value="InterPro"/>
</dbReference>
<dbReference type="Proteomes" id="UP000295636">
    <property type="component" value="Unassembled WGS sequence"/>
</dbReference>
<dbReference type="OrthoDB" id="7568952at2"/>
<dbReference type="InterPro" id="IPR010982">
    <property type="entry name" value="Lambda_DNA-bd_dom_sf"/>
</dbReference>